<reference evidence="1 2" key="1">
    <citation type="submission" date="2023-07" db="EMBL/GenBank/DDBJ databases">
        <title>Sorghum-associated microbial communities from plants grown in Nebraska, USA.</title>
        <authorList>
            <person name="Schachtman D."/>
        </authorList>
    </citation>
    <scope>NUCLEOTIDE SEQUENCE [LARGE SCALE GENOMIC DNA]</scope>
    <source>
        <strain evidence="1 2">CC60</strain>
    </source>
</reference>
<dbReference type="EMBL" id="JAUSSK010000001">
    <property type="protein sequence ID" value="MDQ0008490.1"/>
    <property type="molecule type" value="Genomic_DNA"/>
</dbReference>
<accession>A0ABT9SU13</accession>
<evidence type="ECO:0000313" key="2">
    <source>
        <dbReference type="Proteomes" id="UP001237737"/>
    </source>
</evidence>
<comment type="caution">
    <text evidence="1">The sequence shown here is derived from an EMBL/GenBank/DDBJ whole genome shotgun (WGS) entry which is preliminary data.</text>
</comment>
<sequence length="195" mass="22447">MRNYQQLGVDFECFANRLNGLLDTMRTIRSDIVDGNYDVIHDEGRLKVVDSTLDERSIVWLEESLNGDRELVRMAAGFNEQVVRTFDTERGNWDEQGVFRRIDDGYGDNGWNRDYSGLAGSVGRTTRFISLQRDIDSHRLRPELGELNRFDRTGIYMEKYIEKDIIQYRSTSSGGLEVVRSIEGASMFGWLDLVG</sequence>
<organism evidence="1 2">
    <name type="scientific">Luteibacter jiangsuensis</name>
    <dbReference type="NCBI Taxonomy" id="637577"/>
    <lineage>
        <taxon>Bacteria</taxon>
        <taxon>Pseudomonadati</taxon>
        <taxon>Pseudomonadota</taxon>
        <taxon>Gammaproteobacteria</taxon>
        <taxon>Lysobacterales</taxon>
        <taxon>Rhodanobacteraceae</taxon>
        <taxon>Luteibacter</taxon>
    </lineage>
</organism>
<name>A0ABT9SU13_9GAMM</name>
<dbReference type="Proteomes" id="UP001237737">
    <property type="component" value="Unassembled WGS sequence"/>
</dbReference>
<dbReference type="RefSeq" id="WP_306847206.1">
    <property type="nucleotide sequence ID" value="NZ_JAUSSK010000001.1"/>
</dbReference>
<keyword evidence="2" id="KW-1185">Reference proteome</keyword>
<protein>
    <submittedName>
        <fullName evidence="1">Uncharacterized protein</fullName>
    </submittedName>
</protein>
<gene>
    <name evidence="1" type="ORF">J2T07_000649</name>
</gene>
<proteinExistence type="predicted"/>
<evidence type="ECO:0000313" key="1">
    <source>
        <dbReference type="EMBL" id="MDQ0008490.1"/>
    </source>
</evidence>